<feature type="region of interest" description="Disordered" evidence="1">
    <location>
        <begin position="2596"/>
        <end position="2621"/>
    </location>
</feature>
<feature type="compositionally biased region" description="Basic and acidic residues" evidence="1">
    <location>
        <begin position="131"/>
        <end position="148"/>
    </location>
</feature>
<evidence type="ECO:0000256" key="1">
    <source>
        <dbReference type="SAM" id="MobiDB-lite"/>
    </source>
</evidence>
<comment type="caution">
    <text evidence="3">The sequence shown here is derived from an EMBL/GenBank/DDBJ whole genome shotgun (WGS) entry which is preliminary data.</text>
</comment>
<dbReference type="FunFam" id="2.20.70.30:FF:000002">
    <property type="entry name" value="Nascent polypeptide-associated complex (NAC), alpha subunit"/>
    <property type="match status" value="1"/>
</dbReference>
<name>A0A401SL05_CHIPU</name>
<dbReference type="Gene3D" id="1.10.8.10">
    <property type="entry name" value="DNA helicase RuvA subunit, C-terminal domain"/>
    <property type="match status" value="1"/>
</dbReference>
<dbReference type="Pfam" id="PF01849">
    <property type="entry name" value="NAC"/>
    <property type="match status" value="1"/>
</dbReference>
<organism evidence="3 4">
    <name type="scientific">Chiloscyllium punctatum</name>
    <name type="common">Brownbanded bambooshark</name>
    <name type="synonym">Hemiscyllium punctatum</name>
    <dbReference type="NCBI Taxonomy" id="137246"/>
    <lineage>
        <taxon>Eukaryota</taxon>
        <taxon>Metazoa</taxon>
        <taxon>Chordata</taxon>
        <taxon>Craniata</taxon>
        <taxon>Vertebrata</taxon>
        <taxon>Chondrichthyes</taxon>
        <taxon>Elasmobranchii</taxon>
        <taxon>Galeomorphii</taxon>
        <taxon>Galeoidea</taxon>
        <taxon>Orectolobiformes</taxon>
        <taxon>Hemiscylliidae</taxon>
        <taxon>Chiloscyllium</taxon>
    </lineage>
</organism>
<dbReference type="InterPro" id="IPR044034">
    <property type="entry name" value="NAC-like_UBA"/>
</dbReference>
<feature type="compositionally biased region" description="Polar residues" evidence="1">
    <location>
        <begin position="2867"/>
        <end position="2881"/>
    </location>
</feature>
<evidence type="ECO:0000313" key="3">
    <source>
        <dbReference type="EMBL" id="GCC31066.1"/>
    </source>
</evidence>
<feature type="compositionally biased region" description="Low complexity" evidence="1">
    <location>
        <begin position="1700"/>
        <end position="1723"/>
    </location>
</feature>
<dbReference type="SMART" id="SM01407">
    <property type="entry name" value="NAC"/>
    <property type="match status" value="1"/>
</dbReference>
<feature type="compositionally biased region" description="Basic and acidic residues" evidence="1">
    <location>
        <begin position="1"/>
        <end position="22"/>
    </location>
</feature>
<feature type="compositionally biased region" description="Polar residues" evidence="1">
    <location>
        <begin position="31"/>
        <end position="64"/>
    </location>
</feature>
<dbReference type="OMA" id="MEVSACY"/>
<feature type="compositionally biased region" description="Basic and acidic residues" evidence="1">
    <location>
        <begin position="1654"/>
        <end position="1666"/>
    </location>
</feature>
<feature type="compositionally biased region" description="Basic and acidic residues" evidence="1">
    <location>
        <begin position="631"/>
        <end position="643"/>
    </location>
</feature>
<feature type="compositionally biased region" description="Polar residues" evidence="1">
    <location>
        <begin position="458"/>
        <end position="472"/>
    </location>
</feature>
<dbReference type="InterPro" id="IPR041907">
    <property type="entry name" value="NACAD_UBA"/>
</dbReference>
<feature type="region of interest" description="Disordered" evidence="1">
    <location>
        <begin position="180"/>
        <end position="266"/>
    </location>
</feature>
<feature type="compositionally biased region" description="Low complexity" evidence="1">
    <location>
        <begin position="1318"/>
        <end position="1332"/>
    </location>
</feature>
<dbReference type="EMBL" id="BEZZ01000339">
    <property type="protein sequence ID" value="GCC31066.1"/>
    <property type="molecule type" value="Genomic_DNA"/>
</dbReference>
<dbReference type="OrthoDB" id="3169036at2759"/>
<dbReference type="InterPro" id="IPR016641">
    <property type="entry name" value="EGD2/NACA0like"/>
</dbReference>
<dbReference type="FunFam" id="1.10.8.10:FF:000006">
    <property type="entry name" value="Putative nascent polypeptide-associated complex subunit alpha"/>
    <property type="match status" value="1"/>
</dbReference>
<keyword evidence="4" id="KW-1185">Reference proteome</keyword>
<feature type="compositionally biased region" description="Low complexity" evidence="1">
    <location>
        <begin position="1572"/>
        <end position="1584"/>
    </location>
</feature>
<proteinExistence type="predicted"/>
<feature type="compositionally biased region" description="Low complexity" evidence="1">
    <location>
        <begin position="2842"/>
        <end position="2853"/>
    </location>
</feature>
<dbReference type="Pfam" id="PF19026">
    <property type="entry name" value="UBA_HYPK"/>
    <property type="match status" value="1"/>
</dbReference>
<feature type="compositionally biased region" description="Low complexity" evidence="1">
    <location>
        <begin position="117"/>
        <end position="130"/>
    </location>
</feature>
<feature type="region of interest" description="Disordered" evidence="1">
    <location>
        <begin position="613"/>
        <end position="643"/>
    </location>
</feature>
<feature type="region of interest" description="Disordered" evidence="1">
    <location>
        <begin position="1750"/>
        <end position="1781"/>
    </location>
</feature>
<sequence>MPGDAAKDAASLHEEFQPKQRSPDISPDVSCGSSHSMLTPKGPTSPQASPTADSSYLMQLSGGSTWYMGMEQSELPSAGPALDCSSDVSDSLGDKGPTDEGTRPQPEGASCDTDTDSSYPESSSASCSKESLSESERQGAQHKVDLDNERADVFVLSTVDGPQLLSADISSGISTVDAREVSRHVLDGPPTTTEPVVDARQDSSEASTGMSLEESEVSSISETDTLSREEPDGDMQLLSTKVGREGEITGLEREGDQDLSDSETDTSVQLPLVEADIPIVETDRDSLETQREKPISLAETVSSAALSSNFANSSNEASLTFEHRAISDTKAELPKPVDHLHLLTELRAENTKTEPSQTQDQVTTIGYTVIPLCYSGHTKELLVYPSAADNVCSTDADLFFSAPSSPIKTTCGAPKYFSYSKLSLNEEPIEALESEGSEGICSPPTSPSGSYRTAEGGSWTSSGTPNTSPSCSPNLLTEVETMEVSACYVESLSAFAEELNEDQSDQVLPLDDSPYSIIEEETWTSVEESTERCLTEAQDNLAALAFDSENLETCEDDDDDADEDGQECEHLKNKDISSAGPRLIEGNDMNRQSYTTDCNFNQGLRSSQTILQNSTTTKHGESDEASTTESEYSREYRCSTRGESNYEKTEAGLEEIAVALSNANDPIGLCMPNVSTEIGESTGHYPTEPVQDPLEEESTISVGAHDNVSCYETTPRSLPSDFENLLQEDGNTSHSGDSTICTTGNNLLSTEDQHEYSKQYEDLTNYAPLASSEELVEDYADTCNEEKGMELKTELDSKLETSIPSQSTLQLEESCRKVSNALCNFDYDSSFVDDKLESSVPLPSELCIPSDQPPSRNYSSTQVSCSSEDSDIASCCEVGTSTLLQSPNEAIGLGVGNERMVPATLLSFRGSIIFEAESIEVTSLSEVSPTETELENIEDDVGNANDDHVDGNCNVGDEEEDSSVSYLYSLSETSITAGVDETFAFQDTTSESSASASLEGEDERIAPEHYVLFSGVTDVQIEGSKGESVDSGSESEMEMSSSTSSSDSRPDETYCATSMTCEMASLQIEKSNSDDGKEPSPTEIKTQETWRKEPEGTDHDNKGETRLITEISQQPASVCVTVSQTYTIQTDPLSEDIYVSQPSPSTPDLSEQKSLFGFAKDIFPEMMLEVEENEMCSTDSDSEDLSSGLSAFDDMTHDLEPSERQSPEVELLPIFGQVQSESCGETTTTWQITKEPTPTEASSSPTSQLKNTNPTQDIARDELDFELASNLPEGMNKFDDYCYQVASVWSKDGVNKGPNVEMPLNLPVDLPGDADLPNVSSSESNSESNNSVYPAQQSCDASQYVLGKVADSSSVNDNINEGLMSVFVKADNPCTYDDLTLEDTEKSSFVSSSQADAENANTVVSSPLSGSESIINHGKELRPLSPSKLYSLEDNIVQEPFDSSCTEMTEVVTEISPEGGPTIGCKSIIALGFRDMPLPDYVTNVESFGENIELVTQESLSLSGIDHSSTNTGLNNLSHLASPEQIAGASKMNLEGNNLVEQRNEPLNIDQEVMNIVPLDNSMKETLEDFASEPIPSSLRSSSSETEDYDMSSESDLSEHVPSVQDPELTKALEIYNPTSETDPPLQESAQQDMTLLESTKSNAGVSQQLVSDAESRYSEPLEKPNQEFGSQQIEVGIGDSTAHPSASQEHIEVEAKGGSDQSNLSDPDLSSDPLSRNLSSSQECIDSVALPDTETGSSGGQLKAIASISETDPPSLTHSDALSEGDDNSNELPDSLLADTDWKMESSDVLQYNDAGKLKDLDTMQEVNNDQAESLDSLPDNSNQLGLLKPGDIVDKILNQVPKDDQFKLSSSNSEDCSVDSSVVGTMFNEDKKLEVSNALPEDYALKLEILDMLVEDFGGQLEIANLQRGDDAGKLENADKVAGNDDCQAEVPPILPKDDVCKCTITGDKDEDSDISSEDNSFQSKTITRKAEDVLEGDDVDKLAIPGITTECVDPTKAAINKLQRDSEDQLKVSNCGLGDNADLLGIASKSEADDTVICEDKMLDDSQICDAAEYSETLVKNSTSLSEDSRDYSSQVATFGNLLQRDSSEATDVDQTKPSDILPGSEVCKSEVMDTFPEERDLFDDAPNNLEIIDVSERINDNLVNDYEGEDDKLTDGSQSDMGIEDMSISHHFADEIEFSNSSPEGNVYKLETVELTLRDSANKAIDDAQVTDRNSDSMLENNTNVVNLDESPRDDQISSISIPLGGDVNTFKVAEATSINNNGKIELSDPPLRDDGCELKIVNPVSEIEDDLIINADLLESVASIDSCQTELSAISPGPSIGSVEDLNLEQRDTNSQTELSNPVSTVDGHQQEICTTASKSYYNLEISVSERESNSSALTLSETAQRITDECLEASRNSTNDVVELFEQDSSDDCIVTIDAPDENVTCETPDGSNSAWASHFNERSHDLAEEANSEVEEVSEVMSLFGVSEFAQEADLDIPTDESNISTSGISRSEDAEISVPPVLPSEPIQVDSSISSVCQMAQDTIQECIVVQGELPMKAPTDLEDGKLDQGPPDGLDSSQCQDSEGLVTGQFNDIPGLVANSYSNSDVEQTISDAPVDTQKSEQLYSNKTDNSAPVEDQMPVCLVGNAGEEKVDIYHHTSLDVSGNNTQDKNLGNSHHSEHLATIGHSRAETPTFDTLLDVSRRPPDKSPACPHVTLSNIPTTFSMTEFGFAPMPICSVLDLPSLDKAPATTSPELANNCFSAVSSSPSCKLTLGHQDQDTYSTQAVTTENPLADDKSHGEFKLSEAVEMDEKATALQMSAQLEQCRRIDHLHSVQAEARSSDVEPDRRIHHAFSPSDSSSSSESELPFPIPLRDGRSKISAQKGTIKTESSDAQIPKRQRIHETVSVSKGSCNESDSDDSVPELEEPVVPVPIAGQEQSQLAQAVGIGDEPVSKAKQSRSEKKARKAMSKLGLRQVHGVTRITIRKSKNILFVITKPDVFKSPVSDIYIVFGEAKIEDLSQQAHKAAAEKFKVPIEHATLVPETTPTLTIKEESEEEELDETGLEARDIELVMAQANVSRGKAVRALRHNKNDIVNAIMELTM</sequence>
<feature type="compositionally biased region" description="Polar residues" evidence="1">
    <location>
        <begin position="2609"/>
        <end position="2620"/>
    </location>
</feature>
<dbReference type="GO" id="GO:0005854">
    <property type="term" value="C:nascent polypeptide-associated complex"/>
    <property type="evidence" value="ECO:0007669"/>
    <property type="project" value="InterPro"/>
</dbReference>
<accession>A0A401SL05</accession>
<evidence type="ECO:0000313" key="4">
    <source>
        <dbReference type="Proteomes" id="UP000287033"/>
    </source>
</evidence>
<feature type="region of interest" description="Disordered" evidence="1">
    <location>
        <begin position="1017"/>
        <end position="1053"/>
    </location>
</feature>
<feature type="compositionally biased region" description="Low complexity" evidence="1">
    <location>
        <begin position="1029"/>
        <end position="1047"/>
    </location>
</feature>
<dbReference type="PANTHER" id="PTHR21713">
    <property type="entry name" value="NASCENT POLYPEPTIDE ASSOCIATED COMPLEX ALPHA SUBUNIT-RELATED"/>
    <property type="match status" value="1"/>
</dbReference>
<feature type="domain" description="NAC-A/B" evidence="2">
    <location>
        <begin position="2946"/>
        <end position="3011"/>
    </location>
</feature>
<feature type="region of interest" description="Disordered" evidence="1">
    <location>
        <begin position="430"/>
        <end position="472"/>
    </location>
</feature>
<dbReference type="InterPro" id="IPR038187">
    <property type="entry name" value="NAC_A/B_dom_sf"/>
</dbReference>
<reference evidence="3 4" key="1">
    <citation type="journal article" date="2018" name="Nat. Ecol. Evol.">
        <title>Shark genomes provide insights into elasmobranch evolution and the origin of vertebrates.</title>
        <authorList>
            <person name="Hara Y"/>
            <person name="Yamaguchi K"/>
            <person name="Onimaru K"/>
            <person name="Kadota M"/>
            <person name="Koyanagi M"/>
            <person name="Keeley SD"/>
            <person name="Tatsumi K"/>
            <person name="Tanaka K"/>
            <person name="Motone F"/>
            <person name="Kageyama Y"/>
            <person name="Nozu R"/>
            <person name="Adachi N"/>
            <person name="Nishimura O"/>
            <person name="Nakagawa R"/>
            <person name="Tanegashima C"/>
            <person name="Kiyatake I"/>
            <person name="Matsumoto R"/>
            <person name="Murakumo K"/>
            <person name="Nishida K"/>
            <person name="Terakita A"/>
            <person name="Kuratani S"/>
            <person name="Sato K"/>
            <person name="Hyodo S Kuraku.S."/>
        </authorList>
    </citation>
    <scope>NUCLEOTIDE SEQUENCE [LARGE SCALE GENOMIC DNA]</scope>
</reference>
<feature type="region of interest" description="Disordered" evidence="1">
    <location>
        <begin position="1308"/>
        <end position="1334"/>
    </location>
</feature>
<feature type="compositionally biased region" description="Polar residues" evidence="1">
    <location>
        <begin position="1641"/>
        <end position="1651"/>
    </location>
</feature>
<dbReference type="Proteomes" id="UP000287033">
    <property type="component" value="Unassembled WGS sequence"/>
</dbReference>
<feature type="region of interest" description="Disordered" evidence="1">
    <location>
        <begin position="2824"/>
        <end position="2911"/>
    </location>
</feature>
<feature type="compositionally biased region" description="Polar residues" evidence="1">
    <location>
        <begin position="1750"/>
        <end position="1761"/>
    </location>
</feature>
<feature type="region of interest" description="Disordered" evidence="1">
    <location>
        <begin position="2547"/>
        <end position="2573"/>
    </location>
</feature>
<dbReference type="CDD" id="cd22054">
    <property type="entry name" value="NAC_NACA"/>
    <property type="match status" value="1"/>
</dbReference>
<feature type="compositionally biased region" description="Basic and acidic residues" evidence="1">
    <location>
        <begin position="1071"/>
        <end position="1102"/>
    </location>
</feature>
<dbReference type="CDD" id="cd14416">
    <property type="entry name" value="UBA_NACAD"/>
    <property type="match status" value="1"/>
</dbReference>
<gene>
    <name evidence="3" type="ORF">chiPu_0009521</name>
</gene>
<feature type="compositionally biased region" description="Polar residues" evidence="1">
    <location>
        <begin position="2893"/>
        <end position="2902"/>
    </location>
</feature>
<evidence type="ECO:0000259" key="2">
    <source>
        <dbReference type="PROSITE" id="PS51151"/>
    </source>
</evidence>
<feature type="compositionally biased region" description="Basic and acidic residues" evidence="1">
    <location>
        <begin position="242"/>
        <end position="256"/>
    </location>
</feature>
<feature type="compositionally biased region" description="Low complexity" evidence="1">
    <location>
        <begin position="1233"/>
        <end position="1247"/>
    </location>
</feature>
<feature type="region of interest" description="Disordered" evidence="1">
    <location>
        <begin position="1571"/>
        <end position="1605"/>
    </location>
</feature>
<feature type="region of interest" description="Disordered" evidence="1">
    <location>
        <begin position="1641"/>
        <end position="1723"/>
    </location>
</feature>
<dbReference type="Gene3D" id="2.20.70.30">
    <property type="entry name" value="Nascent polypeptide-associated complex domain"/>
    <property type="match status" value="1"/>
</dbReference>
<feature type="region of interest" description="Disordered" evidence="1">
    <location>
        <begin position="1"/>
        <end position="148"/>
    </location>
</feature>
<feature type="compositionally biased region" description="Basic and acidic residues" evidence="1">
    <location>
        <begin position="92"/>
        <end position="102"/>
    </location>
</feature>
<dbReference type="InterPro" id="IPR002715">
    <property type="entry name" value="Nas_poly-pep-assoc_cplx_dom"/>
</dbReference>
<dbReference type="STRING" id="137246.A0A401SL05"/>
<protein>
    <recommendedName>
        <fullName evidence="2">NAC-A/B domain-containing protein</fullName>
    </recommendedName>
</protein>
<dbReference type="PROSITE" id="PS51151">
    <property type="entry name" value="NAC_AB"/>
    <property type="match status" value="1"/>
</dbReference>
<feature type="region of interest" description="Disordered" evidence="1">
    <location>
        <begin position="1229"/>
        <end position="1255"/>
    </location>
</feature>
<feature type="region of interest" description="Disordered" evidence="1">
    <location>
        <begin position="1069"/>
        <end position="1102"/>
    </location>
</feature>